<accession>A0A143Z5K0</accession>
<feature type="domain" description="N-terminal" evidence="3">
    <location>
        <begin position="18"/>
        <end position="133"/>
    </location>
</feature>
<dbReference type="Proteomes" id="UP000199280">
    <property type="component" value="Unassembled WGS sequence"/>
</dbReference>
<dbReference type="STRING" id="640938.TR210_2486"/>
<dbReference type="EMBL" id="FJNB01000023">
    <property type="protein sequence ID" value="CZR07804.1"/>
    <property type="molecule type" value="Genomic_DNA"/>
</dbReference>
<evidence type="ECO:0000256" key="1">
    <source>
        <dbReference type="SAM" id="MobiDB-lite"/>
    </source>
</evidence>
<evidence type="ECO:0000313" key="4">
    <source>
        <dbReference type="EMBL" id="CZR07804.1"/>
    </source>
</evidence>
<keyword evidence="7" id="KW-1185">Reference proteome</keyword>
<gene>
    <name evidence="5" type="ORF">SAMN05216375_12929</name>
    <name evidence="4" type="ORF">TR210_2486</name>
</gene>
<evidence type="ECO:0000313" key="7">
    <source>
        <dbReference type="Proteomes" id="UP000199280"/>
    </source>
</evidence>
<dbReference type="InterPro" id="IPR013610">
    <property type="entry name" value="ArdC_N"/>
</dbReference>
<evidence type="ECO:0000259" key="2">
    <source>
        <dbReference type="Pfam" id="PF06114"/>
    </source>
</evidence>
<dbReference type="OrthoDB" id="9803716at2"/>
<dbReference type="InterPro" id="IPR010359">
    <property type="entry name" value="IrrE_HExxH"/>
</dbReference>
<feature type="domain" description="IrrE N-terminal-like" evidence="2">
    <location>
        <begin position="197"/>
        <end position="255"/>
    </location>
</feature>
<feature type="region of interest" description="Disordered" evidence="1">
    <location>
        <begin position="321"/>
        <end position="349"/>
    </location>
</feature>
<name>A0A143Z5K0_9LACT</name>
<dbReference type="Proteomes" id="UP000076878">
    <property type="component" value="Unassembled WGS sequence"/>
</dbReference>
<dbReference type="EMBL" id="FNYT01000029">
    <property type="protein sequence ID" value="SEJ82665.1"/>
    <property type="molecule type" value="Genomic_DNA"/>
</dbReference>
<reference evidence="5 7" key="2">
    <citation type="submission" date="2016-10" db="EMBL/GenBank/DDBJ databases">
        <authorList>
            <person name="Varghese N."/>
            <person name="Submissions S."/>
        </authorList>
    </citation>
    <scope>NUCLEOTIDE SEQUENCE [LARGE SCALE GENOMIC DNA]</scope>
    <source>
        <strain evidence="5 7">DSM 22150</strain>
    </source>
</reference>
<evidence type="ECO:0000313" key="6">
    <source>
        <dbReference type="Proteomes" id="UP000076878"/>
    </source>
</evidence>
<evidence type="ECO:0008006" key="8">
    <source>
        <dbReference type="Google" id="ProtNLM"/>
    </source>
</evidence>
<sequence>MTYRRKTPQEIKAAVQELSQEAKNKVEEYAQDSEGIRAYLTFMSKFYQYSPRNNALIKESFEGALAVKGFKQWKEEGFSVRKGEKAIEILIPSIGKYYKDKEGKLVPVSAADPLTKERIQNKEIPVMKQVAGFTKGHVFDITQTNAEEKDYPAYYPNKRVAFEFNGESFGAFNKALEGYARETVQSLSYQPIPTVAKGYYEVGTHKIVMNSRLTDSEKAKTLIHELAHAKMHGENSPYKDTTTREQEMQAEMTAYVVAKSFGLDPADESIHYVANWTGKFAEIEDVEKNLAAIQKTAREMIQGIDMHYGLELEKVAEKSTVKEETEIPVPEKADEIRKQDEREEGKERPDKPYVLIQNIQSLTDDGKNPIEKGTIYTVEELEKVFEEEKEQPFKIRYQLFDSHATDPITDKKMTKTISHSYKKGTFTQASYDQIAQLKDKGVQHTMQKVNERELE</sequence>
<evidence type="ECO:0000259" key="3">
    <source>
        <dbReference type="Pfam" id="PF08401"/>
    </source>
</evidence>
<dbReference type="Pfam" id="PF06114">
    <property type="entry name" value="Peptidase_M78"/>
    <property type="match status" value="1"/>
</dbReference>
<dbReference type="RefSeq" id="WP_068624255.1">
    <property type="nucleotide sequence ID" value="NZ_FJNB01000023.1"/>
</dbReference>
<organism evidence="4 6">
    <name type="scientific">Trichococcus ilyis</name>
    <dbReference type="NCBI Taxonomy" id="640938"/>
    <lineage>
        <taxon>Bacteria</taxon>
        <taxon>Bacillati</taxon>
        <taxon>Bacillota</taxon>
        <taxon>Bacilli</taxon>
        <taxon>Lactobacillales</taxon>
        <taxon>Carnobacteriaceae</taxon>
        <taxon>Trichococcus</taxon>
    </lineage>
</organism>
<dbReference type="Gene3D" id="1.10.10.2910">
    <property type="match status" value="1"/>
</dbReference>
<evidence type="ECO:0000313" key="5">
    <source>
        <dbReference type="EMBL" id="SEJ82665.1"/>
    </source>
</evidence>
<dbReference type="Pfam" id="PF08401">
    <property type="entry name" value="ArdcN"/>
    <property type="match status" value="1"/>
</dbReference>
<proteinExistence type="predicted"/>
<protein>
    <recommendedName>
        <fullName evidence="8">IrrE N-terminal-like domain-containing protein</fullName>
    </recommendedName>
</protein>
<dbReference type="GO" id="GO:0003697">
    <property type="term" value="F:single-stranded DNA binding"/>
    <property type="evidence" value="ECO:0007669"/>
    <property type="project" value="InterPro"/>
</dbReference>
<dbReference type="AlphaFoldDB" id="A0A143Z5K0"/>
<reference evidence="4 6" key="1">
    <citation type="submission" date="2016-02" db="EMBL/GenBank/DDBJ databases">
        <authorList>
            <person name="Wen L."/>
            <person name="He K."/>
            <person name="Yang H."/>
        </authorList>
    </citation>
    <scope>NUCLEOTIDE SEQUENCE [LARGE SCALE GENOMIC DNA]</scope>
    <source>
        <strain evidence="4">Trichococcus_R210</strain>
    </source>
</reference>